<reference evidence="9" key="1">
    <citation type="submission" date="2016-03" db="EMBL/GenBank/DDBJ databases">
        <authorList>
            <person name="Devillers H."/>
        </authorList>
    </citation>
    <scope>NUCLEOTIDE SEQUENCE [LARGE SCALE GENOMIC DNA]</scope>
</reference>
<evidence type="ECO:0000313" key="9">
    <source>
        <dbReference type="Proteomes" id="UP000190831"/>
    </source>
</evidence>
<evidence type="ECO:0000256" key="2">
    <source>
        <dbReference type="ARBA" id="ARBA00010617"/>
    </source>
</evidence>
<dbReference type="PANTHER" id="PTHR24305:SF223">
    <property type="entry name" value="CYTOCHROME P450-DIT2"/>
    <property type="match status" value="1"/>
</dbReference>
<name>A0A1G4MG15_LACFM</name>
<keyword evidence="4 5" id="KW-0408">Iron</keyword>
<dbReference type="Proteomes" id="UP000190831">
    <property type="component" value="Chromosome F"/>
</dbReference>
<keyword evidence="6" id="KW-0503">Monooxygenase</keyword>
<dbReference type="GO" id="GO:0005506">
    <property type="term" value="F:iron ion binding"/>
    <property type="evidence" value="ECO:0007669"/>
    <property type="project" value="InterPro"/>
</dbReference>
<keyword evidence="7" id="KW-0812">Transmembrane</keyword>
<dbReference type="InterPro" id="IPR002403">
    <property type="entry name" value="Cyt_P450_E_grp-IV"/>
</dbReference>
<dbReference type="GO" id="GO:0020037">
    <property type="term" value="F:heme binding"/>
    <property type="evidence" value="ECO:0007669"/>
    <property type="project" value="InterPro"/>
</dbReference>
<organism evidence="8 9">
    <name type="scientific">Lachancea fermentati</name>
    <name type="common">Zygosaccharomyces fermentati</name>
    <dbReference type="NCBI Taxonomy" id="4955"/>
    <lineage>
        <taxon>Eukaryota</taxon>
        <taxon>Fungi</taxon>
        <taxon>Dikarya</taxon>
        <taxon>Ascomycota</taxon>
        <taxon>Saccharomycotina</taxon>
        <taxon>Saccharomycetes</taxon>
        <taxon>Saccharomycetales</taxon>
        <taxon>Saccharomycetaceae</taxon>
        <taxon>Lachancea</taxon>
    </lineage>
</organism>
<keyword evidence="5 6" id="KW-0349">Heme</keyword>
<dbReference type="Pfam" id="PF00067">
    <property type="entry name" value="p450"/>
    <property type="match status" value="1"/>
</dbReference>
<keyword evidence="3 5" id="KW-0479">Metal-binding</keyword>
<feature type="binding site" description="axial binding residue" evidence="5">
    <location>
        <position position="448"/>
    </location>
    <ligand>
        <name>heme</name>
        <dbReference type="ChEBI" id="CHEBI:30413"/>
    </ligand>
    <ligandPart>
        <name>Fe</name>
        <dbReference type="ChEBI" id="CHEBI:18248"/>
    </ligandPart>
</feature>
<dbReference type="OrthoDB" id="1470350at2759"/>
<dbReference type="PRINTS" id="PR00465">
    <property type="entry name" value="EP450IV"/>
</dbReference>
<dbReference type="STRING" id="4955.A0A1G4MG15"/>
<dbReference type="FunFam" id="1.10.630.10:FF:000106">
    <property type="entry name" value="Cytochrome P450-DIT2"/>
    <property type="match status" value="1"/>
</dbReference>
<comment type="cofactor">
    <cofactor evidence="1 5">
        <name>heme</name>
        <dbReference type="ChEBI" id="CHEBI:30413"/>
    </cofactor>
</comment>
<dbReference type="OMA" id="FFGSRWN"/>
<sequence length="504" mass="58240">MIETILLITTSVLVYFIVKVVFPPWSFPKNIPTIPFYVTFLGTFFDLDQEDIFELYLRKPMEKYGAVKIYFGSRWNILISQPELLAQIFKDEDTFAKSGNQKKIPYSVIAAYTGENVISAHGELWKLFRRTIMPGLQFFDYSPISKNAKSFCSLISDKLVVPIVPNELSVEKQLIHRKTGTIRMPELIQKLTLANITEVALGFNMGVLTDQNCELHLRLKNVKAHIFKSLYLNFPFLDKFPIPSRQRVRAEVEDFRRQLMDEVQRNMVENYNYEQTSFASSDLIRGFKKGELTRSQLVDNIVIILVAGHENPQLILTSCFYMLGKYKYNWQERLRREILQNKDMKLSELPLMNSFIYECIRMYPPLSQIINRLTSNICVLGRDIVIPKDTYVGYNVYGTGRLKSVWGPTANLFKPERWGTTINEIMSEWKHKKNSCAMSAFHGGRRVCLGEKLALAEVRITLAEMLKRFEWSLAPGWPEKMTSAGPLCPLNLQLEITELNESTS</sequence>
<evidence type="ECO:0000256" key="3">
    <source>
        <dbReference type="ARBA" id="ARBA00022723"/>
    </source>
</evidence>
<keyword evidence="6" id="KW-0560">Oxidoreductase</keyword>
<dbReference type="AlphaFoldDB" id="A0A1G4MG15"/>
<evidence type="ECO:0000256" key="4">
    <source>
        <dbReference type="ARBA" id="ARBA00023004"/>
    </source>
</evidence>
<dbReference type="CDD" id="cd11070">
    <property type="entry name" value="CYP56-like"/>
    <property type="match status" value="1"/>
</dbReference>
<keyword evidence="7" id="KW-1133">Transmembrane helix</keyword>
<evidence type="ECO:0000313" key="8">
    <source>
        <dbReference type="EMBL" id="SCW02856.1"/>
    </source>
</evidence>
<evidence type="ECO:0000256" key="6">
    <source>
        <dbReference type="RuleBase" id="RU000461"/>
    </source>
</evidence>
<dbReference type="InterPro" id="IPR036396">
    <property type="entry name" value="Cyt_P450_sf"/>
</dbReference>
<dbReference type="Gene3D" id="1.10.630.10">
    <property type="entry name" value="Cytochrome P450"/>
    <property type="match status" value="1"/>
</dbReference>
<keyword evidence="7" id="KW-0472">Membrane</keyword>
<evidence type="ECO:0000256" key="1">
    <source>
        <dbReference type="ARBA" id="ARBA00001971"/>
    </source>
</evidence>
<dbReference type="InterPro" id="IPR001128">
    <property type="entry name" value="Cyt_P450"/>
</dbReference>
<dbReference type="GO" id="GO:0004497">
    <property type="term" value="F:monooxygenase activity"/>
    <property type="evidence" value="ECO:0007669"/>
    <property type="project" value="UniProtKB-KW"/>
</dbReference>
<comment type="similarity">
    <text evidence="2 6">Belongs to the cytochrome P450 family.</text>
</comment>
<evidence type="ECO:0000256" key="5">
    <source>
        <dbReference type="PIRSR" id="PIRSR602403-1"/>
    </source>
</evidence>
<dbReference type="InterPro" id="IPR017972">
    <property type="entry name" value="Cyt_P450_CS"/>
</dbReference>
<dbReference type="PANTHER" id="PTHR24305">
    <property type="entry name" value="CYTOCHROME P450"/>
    <property type="match status" value="1"/>
</dbReference>
<evidence type="ECO:0000256" key="7">
    <source>
        <dbReference type="SAM" id="Phobius"/>
    </source>
</evidence>
<keyword evidence="9" id="KW-1185">Reference proteome</keyword>
<protein>
    <submittedName>
        <fullName evidence="8">LAFE_0F15786g1_1</fullName>
    </submittedName>
</protein>
<dbReference type="EMBL" id="LT598490">
    <property type="protein sequence ID" value="SCW02856.1"/>
    <property type="molecule type" value="Genomic_DNA"/>
</dbReference>
<accession>A0A1G4MG15</accession>
<dbReference type="GO" id="GO:0016705">
    <property type="term" value="F:oxidoreductase activity, acting on paired donors, with incorporation or reduction of molecular oxygen"/>
    <property type="evidence" value="ECO:0007669"/>
    <property type="project" value="InterPro"/>
</dbReference>
<gene>
    <name evidence="8" type="ORF">LAFE_0F15786G</name>
</gene>
<dbReference type="InterPro" id="IPR050121">
    <property type="entry name" value="Cytochrome_P450_monoxygenase"/>
</dbReference>
<feature type="transmembrane region" description="Helical" evidence="7">
    <location>
        <begin position="5"/>
        <end position="25"/>
    </location>
</feature>
<dbReference type="PROSITE" id="PS00086">
    <property type="entry name" value="CYTOCHROME_P450"/>
    <property type="match status" value="1"/>
</dbReference>
<dbReference type="SUPFAM" id="SSF48264">
    <property type="entry name" value="Cytochrome P450"/>
    <property type="match status" value="1"/>
</dbReference>
<proteinExistence type="inferred from homology"/>